<dbReference type="EMBL" id="MKIO01000021">
    <property type="protein sequence ID" value="OLP56841.1"/>
    <property type="molecule type" value="Genomic_DNA"/>
</dbReference>
<accession>A0A1Q9ANA2</accession>
<name>A0A1Q9ANA2_9HYPH</name>
<dbReference type="AlphaFoldDB" id="A0A1Q9ANA2"/>
<dbReference type="Proteomes" id="UP000186143">
    <property type="component" value="Unassembled WGS sequence"/>
</dbReference>
<dbReference type="STRING" id="1672749.BJF92_12275"/>
<protein>
    <submittedName>
        <fullName evidence="1">Uncharacterized protein</fullName>
    </submittedName>
</protein>
<dbReference type="RefSeq" id="WP_075633862.1">
    <property type="nucleotide sequence ID" value="NZ_MKIO01000021.1"/>
</dbReference>
<proteinExistence type="predicted"/>
<evidence type="ECO:0000313" key="2">
    <source>
        <dbReference type="Proteomes" id="UP000186143"/>
    </source>
</evidence>
<dbReference type="OrthoDB" id="3465773at2"/>
<evidence type="ECO:0000313" key="1">
    <source>
        <dbReference type="EMBL" id="OLP56841.1"/>
    </source>
</evidence>
<comment type="caution">
    <text evidence="1">The sequence shown here is derived from an EMBL/GenBank/DDBJ whole genome shotgun (WGS) entry which is preliminary data.</text>
</comment>
<organism evidence="1 2">
    <name type="scientific">Xaviernesmea rhizosphaerae</name>
    <dbReference type="NCBI Taxonomy" id="1672749"/>
    <lineage>
        <taxon>Bacteria</taxon>
        <taxon>Pseudomonadati</taxon>
        <taxon>Pseudomonadota</taxon>
        <taxon>Alphaproteobacteria</taxon>
        <taxon>Hyphomicrobiales</taxon>
        <taxon>Rhizobiaceae</taxon>
        <taxon>Rhizobium/Agrobacterium group</taxon>
        <taxon>Xaviernesmea</taxon>
    </lineage>
</organism>
<reference evidence="1 2" key="1">
    <citation type="submission" date="2016-09" db="EMBL/GenBank/DDBJ databases">
        <title>Rhizobium sp. nov., a novel species isolated from the rice rhizosphere.</title>
        <authorList>
            <person name="Zhao J."/>
            <person name="Zhang X."/>
        </authorList>
    </citation>
    <scope>NUCLEOTIDE SEQUENCE [LARGE SCALE GENOMIC DNA]</scope>
    <source>
        <strain evidence="1 2">MH17</strain>
    </source>
</reference>
<sequence length="522" mass="54326">MAARTLSASTLWKRSLNAYLADINGDSRAAQGGVAVIPPARHIGLSNIHWLNWANALTGNRLRINRLFAVSGFRSDQYISYYRDSRLASNAGISIWNFPVVNDVSHAGAQTATGSIAGTTMTLVVNTVAGTFNPGGILSGSGVTPGTKIVSQLTGTPGKEGTYQVDTAQTVASTTITSTGYTDTITGVYVDVSNVVQVAYANLVAEWQLDLDSGKKVVLVAETGSTALNAAQVNAVLDFNLRQKAWAEAKSVHLFDFGPVVWAATQSGTLLRFKSGVLQPSDPTHFSSLGAFLQANAGPVDWIKANFVYRDKGVATAADSRPNNPRQIITNPFFLTLSGGITGANVTVSSGTVPANTKISAPAPSGPCSVAITSAAYDAADANSGNKVRFALTAGASAVVARIEFDSPPTTYWQIQDLLEAGVGVDVEANSGGAHVYGALEISTAGGGTKNAWALFGLPSQGPGPTSAYHIDLKTEIEGTLPGSTATAYAALVVYVAIPANGTAAVSLSRPWGYRRYDMPAF</sequence>
<gene>
    <name evidence="1" type="ORF">BJF92_12275</name>
</gene>